<dbReference type="InterPro" id="IPR022742">
    <property type="entry name" value="Hydrolase_4"/>
</dbReference>
<dbReference type="InterPro" id="IPR051044">
    <property type="entry name" value="MAG_DAG_Lipase"/>
</dbReference>
<keyword evidence="3" id="KW-1185">Reference proteome</keyword>
<dbReference type="AlphaFoldDB" id="A0A1Z5JJA5"/>
<feature type="domain" description="Serine aminopeptidase S33" evidence="1">
    <location>
        <begin position="61"/>
        <end position="326"/>
    </location>
</feature>
<accession>A0A1Z5JJA5</accession>
<dbReference type="FunCoup" id="A0A1Z5JJA5">
    <property type="interactions" value="2"/>
</dbReference>
<dbReference type="InterPro" id="IPR029058">
    <property type="entry name" value="AB_hydrolase_fold"/>
</dbReference>
<dbReference type="SUPFAM" id="SSF53474">
    <property type="entry name" value="alpha/beta-Hydrolases"/>
    <property type="match status" value="1"/>
</dbReference>
<dbReference type="PANTHER" id="PTHR11614">
    <property type="entry name" value="PHOSPHOLIPASE-RELATED"/>
    <property type="match status" value="1"/>
</dbReference>
<comment type="caution">
    <text evidence="2">The sequence shown here is derived from an EMBL/GenBank/DDBJ whole genome shotgun (WGS) entry which is preliminary data.</text>
</comment>
<sequence>MITVFGVDRAIDVPEDVFPSDPLVIDEIEKKCSDQISIHGWFDSCYKGVKLHYRKWLPPMKPKAIVIFAHGIQSHSGNGHLLPDGRRLNGALRVDAFVKSGYAVYSHDYYGHGYSEGTRWWIPETWENNLTDYETFVSLVAQENDNRTPIILMGESYGSCLTLHLARKFQEQGGPSSFDSVILTSSAIDADLPPYIVQFILRHVVAPVFPTWIPFFMPNPVSPDRIWRDPVALAASTDPEKLKLRMDSGGTPMRLGTAANILDAMMRLKTSVIPGFRQPYCLIHGTHDFSCPISGAEYLWEESSTPESDREFHKMEGMYHDLFSDSKSEEVIDIVLDWIESRLHKSVNSE</sequence>
<name>A0A1Z5JJA5_FISSO</name>
<protein>
    <recommendedName>
        <fullName evidence="1">Serine aminopeptidase S33 domain-containing protein</fullName>
    </recommendedName>
</protein>
<evidence type="ECO:0000313" key="2">
    <source>
        <dbReference type="EMBL" id="GAX14097.1"/>
    </source>
</evidence>
<dbReference type="InParanoid" id="A0A1Z5JJA5"/>
<evidence type="ECO:0000313" key="3">
    <source>
        <dbReference type="Proteomes" id="UP000198406"/>
    </source>
</evidence>
<organism evidence="2 3">
    <name type="scientific">Fistulifera solaris</name>
    <name type="common">Oleaginous diatom</name>
    <dbReference type="NCBI Taxonomy" id="1519565"/>
    <lineage>
        <taxon>Eukaryota</taxon>
        <taxon>Sar</taxon>
        <taxon>Stramenopiles</taxon>
        <taxon>Ochrophyta</taxon>
        <taxon>Bacillariophyta</taxon>
        <taxon>Bacillariophyceae</taxon>
        <taxon>Bacillariophycidae</taxon>
        <taxon>Naviculales</taxon>
        <taxon>Naviculaceae</taxon>
        <taxon>Fistulifera</taxon>
    </lineage>
</organism>
<proteinExistence type="predicted"/>
<gene>
    <name evidence="2" type="ORF">FisN_8Hu066</name>
</gene>
<dbReference type="Pfam" id="PF12146">
    <property type="entry name" value="Hydrolase_4"/>
    <property type="match status" value="1"/>
</dbReference>
<dbReference type="Gene3D" id="3.40.50.1820">
    <property type="entry name" value="alpha/beta hydrolase"/>
    <property type="match status" value="1"/>
</dbReference>
<dbReference type="EMBL" id="BDSP01000075">
    <property type="protein sequence ID" value="GAX14097.1"/>
    <property type="molecule type" value="Genomic_DNA"/>
</dbReference>
<dbReference type="Proteomes" id="UP000198406">
    <property type="component" value="Unassembled WGS sequence"/>
</dbReference>
<dbReference type="OrthoDB" id="2498029at2759"/>
<evidence type="ECO:0000259" key="1">
    <source>
        <dbReference type="Pfam" id="PF12146"/>
    </source>
</evidence>
<reference evidence="2 3" key="1">
    <citation type="journal article" date="2015" name="Plant Cell">
        <title>Oil accumulation by the oleaginous diatom Fistulifera solaris as revealed by the genome and transcriptome.</title>
        <authorList>
            <person name="Tanaka T."/>
            <person name="Maeda Y."/>
            <person name="Veluchamy A."/>
            <person name="Tanaka M."/>
            <person name="Abida H."/>
            <person name="Marechal E."/>
            <person name="Bowler C."/>
            <person name="Muto M."/>
            <person name="Sunaga Y."/>
            <person name="Tanaka M."/>
            <person name="Yoshino T."/>
            <person name="Taniguchi T."/>
            <person name="Fukuda Y."/>
            <person name="Nemoto M."/>
            <person name="Matsumoto M."/>
            <person name="Wong P.S."/>
            <person name="Aburatani S."/>
            <person name="Fujibuchi W."/>
        </authorList>
    </citation>
    <scope>NUCLEOTIDE SEQUENCE [LARGE SCALE GENOMIC DNA]</scope>
    <source>
        <strain evidence="2 3">JPCC DA0580</strain>
    </source>
</reference>